<dbReference type="SUPFAM" id="SSF51679">
    <property type="entry name" value="Bacterial luciferase-like"/>
    <property type="match status" value="1"/>
</dbReference>
<dbReference type="NCBIfam" id="TIGR03860">
    <property type="entry name" value="FMN_nitrolo"/>
    <property type="match status" value="1"/>
</dbReference>
<feature type="domain" description="Luciferase-like" evidence="6">
    <location>
        <begin position="28"/>
        <end position="380"/>
    </location>
</feature>
<dbReference type="InterPro" id="IPR051260">
    <property type="entry name" value="Diverse_substr_monoxygenases"/>
</dbReference>
<evidence type="ECO:0000256" key="5">
    <source>
        <dbReference type="ARBA" id="ARBA00033748"/>
    </source>
</evidence>
<dbReference type="EC" id="1.14.-.-" evidence="7"/>
<dbReference type="PIRSF" id="PIRSF000337">
    <property type="entry name" value="NTA_MOA"/>
    <property type="match status" value="1"/>
</dbReference>
<name>A0ABW8Y179_9FLAO</name>
<organism evidence="7 8">
    <name type="scientific">Chryseobacterium terrae</name>
    <dbReference type="NCBI Taxonomy" id="3163299"/>
    <lineage>
        <taxon>Bacteria</taxon>
        <taxon>Pseudomonadati</taxon>
        <taxon>Bacteroidota</taxon>
        <taxon>Flavobacteriia</taxon>
        <taxon>Flavobacteriales</taxon>
        <taxon>Weeksellaceae</taxon>
        <taxon>Chryseobacterium group</taxon>
        <taxon>Chryseobacterium</taxon>
    </lineage>
</organism>
<evidence type="ECO:0000256" key="2">
    <source>
        <dbReference type="ARBA" id="ARBA00022643"/>
    </source>
</evidence>
<dbReference type="CDD" id="cd01095">
    <property type="entry name" value="Nitrilotriacetate_monoxgenase"/>
    <property type="match status" value="1"/>
</dbReference>
<evidence type="ECO:0000256" key="1">
    <source>
        <dbReference type="ARBA" id="ARBA00022630"/>
    </source>
</evidence>
<dbReference type="InterPro" id="IPR036661">
    <property type="entry name" value="Luciferase-like_sf"/>
</dbReference>
<evidence type="ECO:0000259" key="6">
    <source>
        <dbReference type="Pfam" id="PF00296"/>
    </source>
</evidence>
<evidence type="ECO:0000256" key="3">
    <source>
        <dbReference type="ARBA" id="ARBA00023002"/>
    </source>
</evidence>
<dbReference type="PANTHER" id="PTHR30011">
    <property type="entry name" value="ALKANESULFONATE MONOOXYGENASE-RELATED"/>
    <property type="match status" value="1"/>
</dbReference>
<sequence>MNKKMLIGLCYGNGYGFQSGAWRMPGVDPKSYGDFDVVVKHAQAAERGKFHFVFLPDAFGRLADVENEPPAETLDVMLTLGAIARETSHIGLLATASTTFNEPYNVARQFKALDVMSHGRAGWNAVTSSSNDAAANYGVNIPSSEDRYGRAHEAVQLVQALWGSWGCDAWVHDQASGVFAKQGQIRPINLQGKYVGSRGPLYIPPSEQGQPIIVHAGGSHNAHELAGRFASVVIGAVFTIEDARAQREAFRAAAKCYGRDPDEIKFFAGIMTTITKDRRTALDRRIQLTENHFSQRIAYLQQMLGIPLYENPLDEPLTKEQLANARPSPYDPRSANALKIAKEGWSLRDIIAHGVIDYHPVIVGPGVEAADHMQEWFEAGACDGFWILPDVFHDGIDAFVDEVVPILQERGLFHKDYEGKTLRENLGVPDQYGIDPRLKK</sequence>
<protein>
    <submittedName>
        <fullName evidence="7">NtaA/DmoA family FMN-dependent monooxygenase</fullName>
        <ecNumber evidence="7">1.14.-.-</ecNumber>
    </submittedName>
</protein>
<dbReference type="PANTHER" id="PTHR30011:SF16">
    <property type="entry name" value="C2H2 FINGER DOMAIN TRANSCRIPTION FACTOR (EUROFUNG)-RELATED"/>
    <property type="match status" value="1"/>
</dbReference>
<accession>A0ABW8Y179</accession>
<dbReference type="Gene3D" id="3.20.20.30">
    <property type="entry name" value="Luciferase-like domain"/>
    <property type="match status" value="1"/>
</dbReference>
<evidence type="ECO:0000313" key="8">
    <source>
        <dbReference type="Proteomes" id="UP001629058"/>
    </source>
</evidence>
<comment type="similarity">
    <text evidence="5">Belongs to the NtaA/SnaA/DszA monooxygenase family.</text>
</comment>
<evidence type="ECO:0000256" key="4">
    <source>
        <dbReference type="ARBA" id="ARBA00023033"/>
    </source>
</evidence>
<evidence type="ECO:0000313" key="7">
    <source>
        <dbReference type="EMBL" id="MFL9833689.1"/>
    </source>
</evidence>
<proteinExistence type="inferred from homology"/>
<dbReference type="InterPro" id="IPR016215">
    <property type="entry name" value="NTA_MOA"/>
</dbReference>
<reference evidence="7 8" key="1">
    <citation type="submission" date="2024-06" db="EMBL/GenBank/DDBJ databases">
        <authorList>
            <person name="Kaempfer P."/>
            <person name="Viver T."/>
        </authorList>
    </citation>
    <scope>NUCLEOTIDE SEQUENCE [LARGE SCALE GENOMIC DNA]</scope>
    <source>
        <strain evidence="7 8">ST-37</strain>
    </source>
</reference>
<dbReference type="Proteomes" id="UP001629058">
    <property type="component" value="Unassembled WGS sequence"/>
</dbReference>
<dbReference type="GO" id="GO:0004497">
    <property type="term" value="F:monooxygenase activity"/>
    <property type="evidence" value="ECO:0007669"/>
    <property type="project" value="UniProtKB-KW"/>
</dbReference>
<keyword evidence="4 7" id="KW-0503">Monooxygenase</keyword>
<gene>
    <name evidence="7" type="ORF">ABS765_06570</name>
</gene>
<dbReference type="Pfam" id="PF00296">
    <property type="entry name" value="Bac_luciferase"/>
    <property type="match status" value="1"/>
</dbReference>
<keyword evidence="3 7" id="KW-0560">Oxidoreductase</keyword>
<comment type="caution">
    <text evidence="7">The sequence shown here is derived from an EMBL/GenBank/DDBJ whole genome shotgun (WGS) entry which is preliminary data.</text>
</comment>
<keyword evidence="1" id="KW-0285">Flavoprotein</keyword>
<keyword evidence="8" id="KW-1185">Reference proteome</keyword>
<dbReference type="InterPro" id="IPR011251">
    <property type="entry name" value="Luciferase-like_dom"/>
</dbReference>
<keyword evidence="2" id="KW-0288">FMN</keyword>
<dbReference type="RefSeq" id="WP_408088789.1">
    <property type="nucleotide sequence ID" value="NZ_JBELPY010000003.1"/>
</dbReference>
<dbReference type="EMBL" id="JBELPY010000003">
    <property type="protein sequence ID" value="MFL9833689.1"/>
    <property type="molecule type" value="Genomic_DNA"/>
</dbReference>